<reference evidence="2 3" key="1">
    <citation type="journal article" date="2018" name="Int. J. Syst. Evol. Microbiol.">
        <title>Paraburkholderia azotifigens sp. nov., a nitrogen-fixing bacterium isolated from paddy soil.</title>
        <authorList>
            <person name="Choi G.M."/>
            <person name="Im W.T."/>
        </authorList>
    </citation>
    <scope>NUCLEOTIDE SEQUENCE [LARGE SCALE GENOMIC DNA]</scope>
    <source>
        <strain evidence="2 3">NF 2-5-3</strain>
    </source>
</reference>
<proteinExistence type="predicted"/>
<dbReference type="AlphaFoldDB" id="A0A5C6V2H2"/>
<dbReference type="RefSeq" id="WP_028366588.1">
    <property type="nucleotide sequence ID" value="NZ_JAZHFZ010000001.1"/>
</dbReference>
<sequence length="82" mass="9415">MAAGNTSLRFQVEKLVGSTRGDKARVRLLERSRMGGTRRVCIQFERPTGSFSLFFFRHADGTWHVFPPDRRRPEMGMCRIAA</sequence>
<reference evidence="2" key="2">
    <citation type="submission" date="2019-08" db="EMBL/GenBank/DDBJ databases">
        <authorList>
            <person name="Im W.-T."/>
        </authorList>
    </citation>
    <scope>NUCLEOTIDE SEQUENCE</scope>
    <source>
        <strain evidence="2">NF 2-5-3</strain>
    </source>
</reference>
<keyword evidence="4" id="KW-1185">Reference proteome</keyword>
<evidence type="ECO:0000313" key="2">
    <source>
        <dbReference type="EMBL" id="TXC79194.1"/>
    </source>
</evidence>
<comment type="caution">
    <text evidence="2">The sequence shown here is derived from an EMBL/GenBank/DDBJ whole genome shotgun (WGS) entry which is preliminary data.</text>
</comment>
<accession>A0A5C6V2H2</accession>
<evidence type="ECO:0000313" key="3">
    <source>
        <dbReference type="Proteomes" id="UP000321776"/>
    </source>
</evidence>
<dbReference type="Proteomes" id="UP001481677">
    <property type="component" value="Unassembled WGS sequence"/>
</dbReference>
<name>A0A5C6V2H2_9BURK</name>
<organism evidence="2 3">
    <name type="scientific">Paraburkholderia azotifigens</name>
    <dbReference type="NCBI Taxonomy" id="2057004"/>
    <lineage>
        <taxon>Bacteria</taxon>
        <taxon>Pseudomonadati</taxon>
        <taxon>Pseudomonadota</taxon>
        <taxon>Betaproteobacteria</taxon>
        <taxon>Burkholderiales</taxon>
        <taxon>Burkholderiaceae</taxon>
        <taxon>Paraburkholderia</taxon>
    </lineage>
</organism>
<dbReference type="Proteomes" id="UP000321776">
    <property type="component" value="Unassembled WGS sequence"/>
</dbReference>
<dbReference type="EMBL" id="JAZHGA010000001">
    <property type="protein sequence ID" value="MEM5338416.1"/>
    <property type="molecule type" value="Genomic_DNA"/>
</dbReference>
<protein>
    <submittedName>
        <fullName evidence="2">Uncharacterized protein</fullName>
    </submittedName>
</protein>
<dbReference type="EMBL" id="VOQS01000005">
    <property type="protein sequence ID" value="TXC79194.1"/>
    <property type="molecule type" value="Genomic_DNA"/>
</dbReference>
<reference evidence="1 4" key="3">
    <citation type="submission" date="2024-01" db="EMBL/GenBank/DDBJ databases">
        <title>The diversity of rhizobia nodulating Mimosa spp. in eleven states of Brazil covering several biomes is determined by host plant, location, and edaphic factors.</title>
        <authorList>
            <person name="Rouws L."/>
            <person name="Barauna A."/>
            <person name="Beukes C."/>
            <person name="De Faria S.M."/>
            <person name="Gross E."/>
            <person name="Dos Reis Junior F.B."/>
            <person name="Simon M."/>
            <person name="Maluk M."/>
            <person name="Odee D.W."/>
            <person name="Kenicer G."/>
            <person name="Young J.P.W."/>
            <person name="Reis V.M."/>
            <person name="Zilli J."/>
            <person name="James E.K."/>
        </authorList>
    </citation>
    <scope>NUCLEOTIDE SEQUENCE [LARGE SCALE GENOMIC DNA]</scope>
    <source>
        <strain evidence="1 4">JPY530</strain>
    </source>
</reference>
<gene>
    <name evidence="2" type="ORF">FRZ40_32815</name>
    <name evidence="1" type="ORF">V4C56_02115</name>
</gene>
<evidence type="ECO:0000313" key="4">
    <source>
        <dbReference type="Proteomes" id="UP001481677"/>
    </source>
</evidence>
<evidence type="ECO:0000313" key="1">
    <source>
        <dbReference type="EMBL" id="MEM5338416.1"/>
    </source>
</evidence>